<feature type="transmembrane region" description="Helical" evidence="1">
    <location>
        <begin position="368"/>
        <end position="385"/>
    </location>
</feature>
<feature type="transmembrane region" description="Helical" evidence="1">
    <location>
        <begin position="337"/>
        <end position="356"/>
    </location>
</feature>
<dbReference type="PANTHER" id="PTHR16214">
    <property type="entry name" value="TRANSMEMBRANE PROTEIN 260"/>
    <property type="match status" value="1"/>
</dbReference>
<feature type="transmembrane region" description="Helical" evidence="1">
    <location>
        <begin position="21"/>
        <end position="42"/>
    </location>
</feature>
<dbReference type="RefSeq" id="WP_284350904.1">
    <property type="nucleotide sequence ID" value="NZ_BRXS01000004.1"/>
</dbReference>
<keyword evidence="1" id="KW-1133">Transmembrane helix</keyword>
<feature type="transmembrane region" description="Helical" evidence="1">
    <location>
        <begin position="441"/>
        <end position="458"/>
    </location>
</feature>
<dbReference type="InterPro" id="IPR052724">
    <property type="entry name" value="GT117_domain-containing"/>
</dbReference>
<name>A0AA37Q509_9BACT</name>
<feature type="transmembrane region" description="Helical" evidence="1">
    <location>
        <begin position="169"/>
        <end position="193"/>
    </location>
</feature>
<evidence type="ECO:0000256" key="1">
    <source>
        <dbReference type="SAM" id="Phobius"/>
    </source>
</evidence>
<feature type="transmembrane region" description="Helical" evidence="1">
    <location>
        <begin position="138"/>
        <end position="157"/>
    </location>
</feature>
<dbReference type="AlphaFoldDB" id="A0AA37Q509"/>
<organism evidence="2 3">
    <name type="scientific">Roseisolibacter agri</name>
    <dbReference type="NCBI Taxonomy" id="2014610"/>
    <lineage>
        <taxon>Bacteria</taxon>
        <taxon>Pseudomonadati</taxon>
        <taxon>Gemmatimonadota</taxon>
        <taxon>Gemmatimonadia</taxon>
        <taxon>Gemmatimonadales</taxon>
        <taxon>Gemmatimonadaceae</taxon>
        <taxon>Roseisolibacter</taxon>
    </lineage>
</organism>
<dbReference type="Pfam" id="PF11028">
    <property type="entry name" value="TMEM260-like"/>
    <property type="match status" value="1"/>
</dbReference>
<keyword evidence="1" id="KW-0812">Transmembrane</keyword>
<accession>A0AA37Q509</accession>
<feature type="transmembrane region" description="Helical" evidence="1">
    <location>
        <begin position="112"/>
        <end position="132"/>
    </location>
</feature>
<dbReference type="InterPro" id="IPR021280">
    <property type="entry name" value="TMEM260-like"/>
</dbReference>
<keyword evidence="1" id="KW-0472">Membrane</keyword>
<keyword evidence="3" id="KW-1185">Reference proteome</keyword>
<feature type="transmembrane region" description="Helical" evidence="1">
    <location>
        <begin position="205"/>
        <end position="238"/>
    </location>
</feature>
<dbReference type="Proteomes" id="UP001161325">
    <property type="component" value="Unassembled WGS sequence"/>
</dbReference>
<reference evidence="2" key="1">
    <citation type="submission" date="2022-08" db="EMBL/GenBank/DDBJ databases">
        <title>Draft genome sequencing of Roseisolibacter agri AW1220.</title>
        <authorList>
            <person name="Tobiishi Y."/>
            <person name="Tonouchi A."/>
        </authorList>
    </citation>
    <scope>NUCLEOTIDE SEQUENCE</scope>
    <source>
        <strain evidence="2">AW1220</strain>
    </source>
</reference>
<evidence type="ECO:0000313" key="3">
    <source>
        <dbReference type="Proteomes" id="UP001161325"/>
    </source>
</evidence>
<protein>
    <recommendedName>
        <fullName evidence="4">DUF2723 domain-containing protein</fullName>
    </recommendedName>
</protein>
<evidence type="ECO:0008006" key="4">
    <source>
        <dbReference type="Google" id="ProtNLM"/>
    </source>
</evidence>
<feature type="transmembrane region" description="Helical" evidence="1">
    <location>
        <begin position="250"/>
        <end position="270"/>
    </location>
</feature>
<feature type="transmembrane region" description="Helical" evidence="1">
    <location>
        <begin position="409"/>
        <end position="429"/>
    </location>
</feature>
<dbReference type="PANTHER" id="PTHR16214:SF3">
    <property type="entry name" value="TRANSMEMBRANE PROTEIN 260"/>
    <property type="match status" value="1"/>
</dbReference>
<dbReference type="EMBL" id="BRXS01000004">
    <property type="protein sequence ID" value="GLC26454.1"/>
    <property type="molecule type" value="Genomic_DNA"/>
</dbReference>
<proteinExistence type="predicted"/>
<evidence type="ECO:0000313" key="2">
    <source>
        <dbReference type="EMBL" id="GLC26454.1"/>
    </source>
</evidence>
<gene>
    <name evidence="2" type="ORF">rosag_29670</name>
</gene>
<comment type="caution">
    <text evidence="2">The sequence shown here is derived from an EMBL/GenBank/DDBJ whole genome shotgun (WGS) entry which is preliminary data.</text>
</comment>
<feature type="transmembrane region" description="Helical" evidence="1">
    <location>
        <begin position="83"/>
        <end position="105"/>
    </location>
</feature>
<sequence length="682" mass="69942">MRNHPPLDRDADAGVARRAGLVAGALLLALYAATLAPGVTFWDAGEFAAAFATLGIPHPPGTPLFVAVGRAWTVTLGVIGVDLAVAANLLSAACTAGAGALAAWLLTRWTRLPIAACAAAVCAGATSSVWLSATETEVYAAALLLSWLALAAADRAAERIARARLTTYALALAVPLHLSALAVAPAAALLGASSAEGTRRILRGATLLLAAVAAAAAGTGRWIMAGAASIAAAALAAWDGGGSVATRIGRALALLAVLAVAVSGVLMLLARARHDPGLNQGNPATLAALDDVLARRQYAVAPLWPRQAPWWLQLGNLGVWADAQFGLGLDGGVGVRALRLPVTLLYLALGAVGARWHRRRDRRGWRVLAVLLLGASLGVAAYLNLKAGPTYGWGVLPAGAPREARERDYFFALAFFTWGLWAGLGAWALGDASARRLGAAWPRLAGVALAALPVALNWRAADRRVQPDAALPAAFAESLLADAPPRAVLLLNADNDSYPVWFAQLARRTRPDVTPVTVSLLGAAWYRAELARRHGLLAAADVPVWRGAPATLSAIAARARADGRPVAATLAVSPAARGGASWTLRGAVVVRGDDASADGDTMTAGANTARAALVAGVDTAATRRAAVRVAPLLAVPARADGDRVPAWAQRQLACAALALAELSVAAPAPPPDARVETACRGW</sequence>